<protein>
    <submittedName>
        <fullName evidence="3">Acetyl esterase</fullName>
    </submittedName>
</protein>
<keyword evidence="1" id="KW-0378">Hydrolase</keyword>
<accession>A0A150ISQ9</accession>
<dbReference type="InterPro" id="IPR029058">
    <property type="entry name" value="AB_hydrolase_fold"/>
</dbReference>
<evidence type="ECO:0000313" key="5">
    <source>
        <dbReference type="EMBL" id="KYC50696.1"/>
    </source>
</evidence>
<evidence type="ECO:0000313" key="4">
    <source>
        <dbReference type="EMBL" id="KYC48006.1"/>
    </source>
</evidence>
<comment type="caution">
    <text evidence="3">The sequence shown here is derived from an EMBL/GenBank/DDBJ whole genome shotgun (WGS) entry which is preliminary data.</text>
</comment>
<organism evidence="3 7">
    <name type="scientific">Candidatus Methanofastidiosum methylothiophilum</name>
    <dbReference type="NCBI Taxonomy" id="1705564"/>
    <lineage>
        <taxon>Archaea</taxon>
        <taxon>Methanobacteriati</taxon>
        <taxon>Methanobacteriota</taxon>
        <taxon>Stenosarchaea group</taxon>
        <taxon>Candidatus Methanofastidiosia</taxon>
        <taxon>Candidatus Methanofastidiosales</taxon>
        <taxon>Candidatus Methanofastidiosaceae</taxon>
        <taxon>Candidatus Methanofastidiosum</taxon>
    </lineage>
</organism>
<evidence type="ECO:0000313" key="6">
    <source>
        <dbReference type="Proteomes" id="UP000091929"/>
    </source>
</evidence>
<dbReference type="EMBL" id="LNGF01000012">
    <property type="protein sequence ID" value="KYC48006.1"/>
    <property type="molecule type" value="Genomic_DNA"/>
</dbReference>
<dbReference type="Proteomes" id="UP000091929">
    <property type="component" value="Unassembled WGS sequence"/>
</dbReference>
<dbReference type="Pfam" id="PF20434">
    <property type="entry name" value="BD-FAE"/>
    <property type="match status" value="1"/>
</dbReference>
<evidence type="ECO:0000313" key="3">
    <source>
        <dbReference type="EMBL" id="KYC45753.1"/>
    </source>
</evidence>
<proteinExistence type="predicted"/>
<accession>A0A150IL64</accession>
<evidence type="ECO:0000313" key="7">
    <source>
        <dbReference type="Proteomes" id="UP000092401"/>
    </source>
</evidence>
<dbReference type="EMBL" id="LNGE01000011">
    <property type="protein sequence ID" value="KYC45753.1"/>
    <property type="molecule type" value="Genomic_DNA"/>
</dbReference>
<dbReference type="Gene3D" id="3.40.50.1820">
    <property type="entry name" value="alpha/beta hydrolase"/>
    <property type="match status" value="1"/>
</dbReference>
<evidence type="ECO:0000256" key="1">
    <source>
        <dbReference type="ARBA" id="ARBA00022801"/>
    </source>
</evidence>
<name>A0A150IL64_9EURY</name>
<reference evidence="6 7" key="1">
    <citation type="journal article" date="2016" name="ISME J.">
        <title>Chasing the elusive Euryarchaeota class WSA2: genomes reveal a uniquely fastidious methyl-reducing methanogen.</title>
        <authorList>
            <person name="Nobu M.K."/>
            <person name="Narihiro T."/>
            <person name="Kuroda K."/>
            <person name="Mei R."/>
            <person name="Liu W.T."/>
        </authorList>
    </citation>
    <scope>NUCLEOTIDE SEQUENCE [LARGE SCALE GENOMIC DNA]</scope>
    <source>
        <strain evidence="3">B03fssc0709_Meth_Bin005</strain>
        <strain evidence="4">B15fssc0709_Meth_Bin003</strain>
        <strain evidence="5">BMIXfssc0709_Meth_Bin006</strain>
    </source>
</reference>
<dbReference type="GO" id="GO:0004061">
    <property type="term" value="F:arylformamidase activity"/>
    <property type="evidence" value="ECO:0007669"/>
    <property type="project" value="TreeGrafter"/>
</dbReference>
<sequence>MRWGLIFFSVIMIMLSCCVTMQDYKEKYYIESSISKHYDIQYVYIKDVDPKLNSLDIYTKKSKELKPIMIYVHSGAWRLGDKNNVGYKPIIFTNNDFVFISINYRLSPNVKFPAHAQDVAKAIEWTYLNAHRYGGDKNEIYLMGHSAGAHLVSLVATDGRYLESNGLNLNVIKGVISLDAVYDLNLLYKTYNVVPDSYILTFGKNPEFLKFSSPITYVTKNKYIPPMLIVYSGGGIVGSLREGDIQSENFVNELRDANVYSELLPALDKSHMDINIDFGNENDYVTRKAFEFLNYVRNN</sequence>
<dbReference type="InterPro" id="IPR050300">
    <property type="entry name" value="GDXG_lipolytic_enzyme"/>
</dbReference>
<feature type="domain" description="BD-FAE-like" evidence="2">
    <location>
        <begin position="55"/>
        <end position="231"/>
    </location>
</feature>
<accession>A0A150J0E7</accession>
<dbReference type="SUPFAM" id="SSF53474">
    <property type="entry name" value="alpha/beta-Hydrolases"/>
    <property type="match status" value="1"/>
</dbReference>
<dbReference type="EMBL" id="LNJC01000009">
    <property type="protein sequence ID" value="KYC50696.1"/>
    <property type="molecule type" value="Genomic_DNA"/>
</dbReference>
<dbReference type="Proteomes" id="UP000092401">
    <property type="component" value="Unassembled WGS sequence"/>
</dbReference>
<evidence type="ECO:0000259" key="2">
    <source>
        <dbReference type="Pfam" id="PF20434"/>
    </source>
</evidence>
<dbReference type="InterPro" id="IPR049492">
    <property type="entry name" value="BD-FAE-like_dom"/>
</dbReference>
<dbReference type="Proteomes" id="UP000092403">
    <property type="component" value="Unassembled WGS sequence"/>
</dbReference>
<dbReference type="AlphaFoldDB" id="A0A150IL64"/>
<dbReference type="PROSITE" id="PS51257">
    <property type="entry name" value="PROKAR_LIPOPROTEIN"/>
    <property type="match status" value="1"/>
</dbReference>
<gene>
    <name evidence="3" type="ORF">APG10_00557</name>
    <name evidence="4" type="ORF">APG11_00676</name>
    <name evidence="5" type="ORF">APG12_00608</name>
</gene>
<dbReference type="PANTHER" id="PTHR48081:SF33">
    <property type="entry name" value="KYNURENINE FORMAMIDASE"/>
    <property type="match status" value="1"/>
</dbReference>
<dbReference type="PANTHER" id="PTHR48081">
    <property type="entry name" value="AB HYDROLASE SUPERFAMILY PROTEIN C4A8.06C"/>
    <property type="match status" value="1"/>
</dbReference>